<evidence type="ECO:0000313" key="2">
    <source>
        <dbReference type="Proteomes" id="UP000500953"/>
    </source>
</evidence>
<dbReference type="SUPFAM" id="SSF56112">
    <property type="entry name" value="Protein kinase-like (PK-like)"/>
    <property type="match status" value="1"/>
</dbReference>
<evidence type="ECO:0000313" key="1">
    <source>
        <dbReference type="EMBL" id="QIS23464.1"/>
    </source>
</evidence>
<sequence length="103" mass="11535">MELRGLEPLTPTGTVTLVDFDDLGLAPFGYDLAKLVVSAAMTHGQLGPALIETTLDAYNTALSDPETTCPAPRFRYFAELHHHFTSKYLHQHGYQYSWNQVRP</sequence>
<gene>
    <name evidence="1" type="ORF">F6W96_39325</name>
</gene>
<dbReference type="Proteomes" id="UP000500953">
    <property type="component" value="Chromosome"/>
</dbReference>
<reference evidence="1 2" key="1">
    <citation type="journal article" date="2019" name="ACS Chem. Biol.">
        <title>Identification and Mobilization of a Cryptic Antibiotic Biosynthesis Gene Locus from a Human-Pathogenic Nocardia Isolate.</title>
        <authorList>
            <person name="Herisse M."/>
            <person name="Ishida K."/>
            <person name="Porter J.L."/>
            <person name="Howden B."/>
            <person name="Hertweck C."/>
            <person name="Stinear T.P."/>
            <person name="Pidot S.J."/>
        </authorList>
    </citation>
    <scope>NUCLEOTIDE SEQUENCE [LARGE SCALE GENOMIC DNA]</scope>
    <source>
        <strain evidence="1 2">AUSMDU00012715</strain>
    </source>
</reference>
<dbReference type="EMBL" id="CP046173">
    <property type="protein sequence ID" value="QIS23464.1"/>
    <property type="molecule type" value="Genomic_DNA"/>
</dbReference>
<dbReference type="InterPro" id="IPR011009">
    <property type="entry name" value="Kinase-like_dom_sf"/>
</dbReference>
<proteinExistence type="predicted"/>
<protein>
    <recommendedName>
        <fullName evidence="3">Aminoglycoside phosphotransferase domain-containing protein</fullName>
    </recommendedName>
</protein>
<organism evidence="1 2">
    <name type="scientific">Nocardia terpenica</name>
    <dbReference type="NCBI Taxonomy" id="455432"/>
    <lineage>
        <taxon>Bacteria</taxon>
        <taxon>Bacillati</taxon>
        <taxon>Actinomycetota</taxon>
        <taxon>Actinomycetes</taxon>
        <taxon>Mycobacteriales</taxon>
        <taxon>Nocardiaceae</taxon>
        <taxon>Nocardia</taxon>
    </lineage>
</organism>
<evidence type="ECO:0008006" key="3">
    <source>
        <dbReference type="Google" id="ProtNLM"/>
    </source>
</evidence>
<dbReference type="RefSeq" id="WP_167490804.1">
    <property type="nucleotide sequence ID" value="NZ_CP046173.1"/>
</dbReference>
<dbReference type="AlphaFoldDB" id="A0A6G9ZDE0"/>
<name>A0A6G9ZDE0_9NOCA</name>
<accession>A0A6G9ZDE0</accession>